<dbReference type="OrthoDB" id="68731at2"/>
<name>A0A2U3AN82_9BACL</name>
<organism evidence="1 2">
    <name type="scientific">Kurthia sibirica</name>
    <dbReference type="NCBI Taxonomy" id="202750"/>
    <lineage>
        <taxon>Bacteria</taxon>
        <taxon>Bacillati</taxon>
        <taxon>Bacillota</taxon>
        <taxon>Bacilli</taxon>
        <taxon>Bacillales</taxon>
        <taxon>Caryophanaceae</taxon>
        <taxon>Kurthia</taxon>
    </lineage>
</organism>
<evidence type="ECO:0000313" key="2">
    <source>
        <dbReference type="Proteomes" id="UP000245938"/>
    </source>
</evidence>
<comment type="caution">
    <text evidence="1">The sequence shown here is derived from an EMBL/GenBank/DDBJ whole genome shotgun (WGS) entry which is preliminary data.</text>
</comment>
<dbReference type="EMBL" id="QFVR01000005">
    <property type="protein sequence ID" value="PWI26003.1"/>
    <property type="molecule type" value="Genomic_DNA"/>
</dbReference>
<dbReference type="InterPro" id="IPR034660">
    <property type="entry name" value="DinB/YfiT-like"/>
</dbReference>
<dbReference type="AlphaFoldDB" id="A0A2U3AN82"/>
<accession>A0A2U3AN82</accession>
<reference evidence="1 2" key="1">
    <citation type="submission" date="2018-05" db="EMBL/GenBank/DDBJ databases">
        <title>Kurthia sibirica genome sequence.</title>
        <authorList>
            <person name="Maclea K.S."/>
            <person name="Goen A.E."/>
        </authorList>
    </citation>
    <scope>NUCLEOTIDE SEQUENCE [LARGE SCALE GENOMIC DNA]</scope>
    <source>
        <strain evidence="1 2">ATCC 49154</strain>
    </source>
</reference>
<proteinExistence type="predicted"/>
<dbReference type="Gene3D" id="1.20.120.450">
    <property type="entry name" value="dinb family like domain"/>
    <property type="match status" value="1"/>
</dbReference>
<dbReference type="SUPFAM" id="SSF109854">
    <property type="entry name" value="DinB/YfiT-like putative metalloenzymes"/>
    <property type="match status" value="1"/>
</dbReference>
<sequence length="161" mass="18279">MILIKKAMLDNMAKIKKQGDGTLAQLSEAQLLWQPDQNSNSIEILVKHLEGNIRSRSTDFLTTDGEKANRVRDDEFRSDYASKEAIIACWEAAWRQFFAQVNNLSDDDFDREVSLKGATLSVTEALVTQIVHYSGHIGQMMYIGKLVMQDDWQTLSIPKVQ</sequence>
<evidence type="ECO:0008006" key="3">
    <source>
        <dbReference type="Google" id="ProtNLM"/>
    </source>
</evidence>
<dbReference type="Proteomes" id="UP000245938">
    <property type="component" value="Unassembled WGS sequence"/>
</dbReference>
<evidence type="ECO:0000313" key="1">
    <source>
        <dbReference type="EMBL" id="PWI26003.1"/>
    </source>
</evidence>
<keyword evidence="2" id="KW-1185">Reference proteome</keyword>
<dbReference type="RefSeq" id="WP_109305424.1">
    <property type="nucleotide sequence ID" value="NZ_BJUF01000057.1"/>
</dbReference>
<dbReference type="InterPro" id="IPR011466">
    <property type="entry name" value="DUF1572"/>
</dbReference>
<gene>
    <name evidence="1" type="ORF">DEX24_05585</name>
</gene>
<protein>
    <recommendedName>
        <fullName evidence="3">DUF1572 domain-containing protein</fullName>
    </recommendedName>
</protein>
<dbReference type="Pfam" id="PF07609">
    <property type="entry name" value="DUF1572"/>
    <property type="match status" value="1"/>
</dbReference>